<protein>
    <submittedName>
        <fullName evidence="1">Uncharacterized protein</fullName>
    </submittedName>
</protein>
<sequence length="309" mass="34124">MLADSLVHPEDPPDLSDFWALRGQYLSIFDRVMAEHDLDALVFPQTYEEIPPLFSDATYAATTESAINIVDEARRRTGALPHGVAWEAAPRAVPPSLERHLGQDMAEGVGWKLVPLQRFPDLWELSLDNDVILWDLPAALAAWLDDAEDRCLIAEDVRVCLGQFADLLPPAPRNSGIRGLPPGFDLDAAMRAVLCERPARLTSELDEQGLQVAAVSRARPPLLVTTDEVSICSPFPPHQPDVDRAGAHFVGLNVRRLPFDFHGRPAIDVRAEHWERWRPYLYDRVGLPLEGDEGAALASSGEAEPASAR</sequence>
<name>A0A4V0NED4_SORCE</name>
<proteinExistence type="predicted"/>
<dbReference type="EMBL" id="CP012670">
    <property type="protein sequence ID" value="AUX25782.1"/>
    <property type="molecule type" value="Genomic_DNA"/>
</dbReference>
<dbReference type="AlphaFoldDB" id="A0A4V0NED4"/>
<dbReference type="RefSeq" id="WP_129352939.1">
    <property type="nucleotide sequence ID" value="NZ_CP012670.1"/>
</dbReference>
<accession>A0A4V0NED4</accession>
<dbReference type="OrthoDB" id="5509209at2"/>
<gene>
    <name evidence="1" type="ORF">SOCEGT47_063340</name>
</gene>
<organism evidence="1 2">
    <name type="scientific">Sorangium cellulosum</name>
    <name type="common">Polyangium cellulosum</name>
    <dbReference type="NCBI Taxonomy" id="56"/>
    <lineage>
        <taxon>Bacteria</taxon>
        <taxon>Pseudomonadati</taxon>
        <taxon>Myxococcota</taxon>
        <taxon>Polyangia</taxon>
        <taxon>Polyangiales</taxon>
        <taxon>Polyangiaceae</taxon>
        <taxon>Sorangium</taxon>
    </lineage>
</organism>
<evidence type="ECO:0000313" key="1">
    <source>
        <dbReference type="EMBL" id="AUX25782.1"/>
    </source>
</evidence>
<dbReference type="Proteomes" id="UP000295781">
    <property type="component" value="Chromosome"/>
</dbReference>
<evidence type="ECO:0000313" key="2">
    <source>
        <dbReference type="Proteomes" id="UP000295781"/>
    </source>
</evidence>
<reference evidence="1 2" key="1">
    <citation type="submission" date="2015-09" db="EMBL/GenBank/DDBJ databases">
        <title>Sorangium comparison.</title>
        <authorList>
            <person name="Zaburannyi N."/>
            <person name="Bunk B."/>
            <person name="Overmann J."/>
            <person name="Mueller R."/>
        </authorList>
    </citation>
    <scope>NUCLEOTIDE SEQUENCE [LARGE SCALE GENOMIC DNA]</scope>
    <source>
        <strain evidence="1 2">So ceGT47</strain>
    </source>
</reference>